<dbReference type="GO" id="GO:0043565">
    <property type="term" value="F:sequence-specific DNA binding"/>
    <property type="evidence" value="ECO:0007669"/>
    <property type="project" value="InterPro"/>
</dbReference>
<evidence type="ECO:0008006" key="3">
    <source>
        <dbReference type="Google" id="ProtNLM"/>
    </source>
</evidence>
<accession>A0A1G1ZLY4</accession>
<evidence type="ECO:0000313" key="2">
    <source>
        <dbReference type="Proteomes" id="UP000177942"/>
    </source>
</evidence>
<dbReference type="EMBL" id="MHJJ01000008">
    <property type="protein sequence ID" value="OGY65525.1"/>
    <property type="molecule type" value="Genomic_DNA"/>
</dbReference>
<dbReference type="Proteomes" id="UP000177942">
    <property type="component" value="Unassembled WGS sequence"/>
</dbReference>
<dbReference type="STRING" id="1798407.A3A16_01510"/>
<reference evidence="1 2" key="1">
    <citation type="journal article" date="2016" name="Nat. Commun.">
        <title>Thousands of microbial genomes shed light on interconnected biogeochemical processes in an aquifer system.</title>
        <authorList>
            <person name="Anantharaman K."/>
            <person name="Brown C.T."/>
            <person name="Hug L.A."/>
            <person name="Sharon I."/>
            <person name="Castelle C.J."/>
            <person name="Probst A.J."/>
            <person name="Thomas B.C."/>
            <person name="Singh A."/>
            <person name="Wilkins M.J."/>
            <person name="Karaoz U."/>
            <person name="Brodie E.L."/>
            <person name="Williams K.H."/>
            <person name="Hubbard S.S."/>
            <person name="Banfield J.F."/>
        </authorList>
    </citation>
    <scope>NUCLEOTIDE SEQUENCE [LARGE SCALE GENOMIC DNA]</scope>
</reference>
<gene>
    <name evidence="1" type="ORF">A3A16_01510</name>
</gene>
<dbReference type="GO" id="GO:0003700">
    <property type="term" value="F:DNA-binding transcription factor activity"/>
    <property type="evidence" value="ECO:0007669"/>
    <property type="project" value="InterPro"/>
</dbReference>
<dbReference type="SUPFAM" id="SSF48295">
    <property type="entry name" value="TrpR-like"/>
    <property type="match status" value="1"/>
</dbReference>
<comment type="caution">
    <text evidence="1">The sequence shown here is derived from an EMBL/GenBank/DDBJ whole genome shotgun (WGS) entry which is preliminary data.</text>
</comment>
<sequence length="134" mass="15209">MSKVSRNRLDVEIHEAILDQLISAFRDPKSEKDIKGLFESIFTKTEKLMLAKRLAIAVLLEQGLSYPEISSAIKVSSVTISFVRNNIMKNNDGYLQLIRALDKRIVLELKKAKSAHPKGRTSDYSHSSTVRIFF</sequence>
<dbReference type="InterPro" id="IPR010921">
    <property type="entry name" value="Trp_repressor/repl_initiator"/>
</dbReference>
<dbReference type="Pfam" id="PF01371">
    <property type="entry name" value="Trp_repressor"/>
    <property type="match status" value="1"/>
</dbReference>
<dbReference type="Gene3D" id="1.10.1270.10">
    <property type="entry name" value="TrpR-like"/>
    <property type="match status" value="1"/>
</dbReference>
<evidence type="ECO:0000313" key="1">
    <source>
        <dbReference type="EMBL" id="OGY65525.1"/>
    </source>
</evidence>
<dbReference type="InterPro" id="IPR000831">
    <property type="entry name" value="Trp_repress"/>
</dbReference>
<proteinExistence type="predicted"/>
<dbReference type="AlphaFoldDB" id="A0A1G1ZLY4"/>
<name>A0A1G1ZLY4_9BACT</name>
<organism evidence="1 2">
    <name type="scientific">Candidatus Harrisonbacteria bacterium RIFCSPLOWO2_01_FULL_44_18</name>
    <dbReference type="NCBI Taxonomy" id="1798407"/>
    <lineage>
        <taxon>Bacteria</taxon>
        <taxon>Candidatus Harrisoniibacteriota</taxon>
    </lineage>
</organism>
<dbReference type="InterPro" id="IPR038116">
    <property type="entry name" value="TrpR-like_sf"/>
</dbReference>
<protein>
    <recommendedName>
        <fullName evidence="3">TrpR like protein, YerC/YecD</fullName>
    </recommendedName>
</protein>